<feature type="region of interest" description="Disordered" evidence="1">
    <location>
        <begin position="1"/>
        <end position="121"/>
    </location>
</feature>
<proteinExistence type="predicted"/>
<feature type="compositionally biased region" description="Basic and acidic residues" evidence="1">
    <location>
        <begin position="14"/>
        <end position="29"/>
    </location>
</feature>
<feature type="compositionally biased region" description="Basic residues" evidence="1">
    <location>
        <begin position="71"/>
        <end position="82"/>
    </location>
</feature>
<dbReference type="Proteomes" id="UP001066276">
    <property type="component" value="Chromosome 12"/>
</dbReference>
<dbReference type="EMBL" id="JANPWB010000016">
    <property type="protein sequence ID" value="KAJ1084292.1"/>
    <property type="molecule type" value="Genomic_DNA"/>
</dbReference>
<comment type="caution">
    <text evidence="2">The sequence shown here is derived from an EMBL/GenBank/DDBJ whole genome shotgun (WGS) entry which is preliminary data.</text>
</comment>
<dbReference type="AlphaFoldDB" id="A0AAV7KZX4"/>
<protein>
    <submittedName>
        <fullName evidence="2">Uncharacterized protein</fullName>
    </submittedName>
</protein>
<sequence>MSHVRNGNGAPAWGERRRRDRADEEPGERTKRRQRDGSVWSRIAGRRRNLGDSRRRKPRRSSSPGESSRLRREKTHRSRPHFGKNMAILGQGSKKGKRGGVKEGEHFTNEQSNRKESRNDI</sequence>
<gene>
    <name evidence="2" type="ORF">NDU88_004444</name>
</gene>
<feature type="compositionally biased region" description="Basic and acidic residues" evidence="1">
    <location>
        <begin position="100"/>
        <end position="121"/>
    </location>
</feature>
<evidence type="ECO:0000313" key="2">
    <source>
        <dbReference type="EMBL" id="KAJ1084292.1"/>
    </source>
</evidence>
<organism evidence="2 3">
    <name type="scientific">Pleurodeles waltl</name>
    <name type="common">Iberian ribbed newt</name>
    <dbReference type="NCBI Taxonomy" id="8319"/>
    <lineage>
        <taxon>Eukaryota</taxon>
        <taxon>Metazoa</taxon>
        <taxon>Chordata</taxon>
        <taxon>Craniata</taxon>
        <taxon>Vertebrata</taxon>
        <taxon>Euteleostomi</taxon>
        <taxon>Amphibia</taxon>
        <taxon>Batrachia</taxon>
        <taxon>Caudata</taxon>
        <taxon>Salamandroidea</taxon>
        <taxon>Salamandridae</taxon>
        <taxon>Pleurodelinae</taxon>
        <taxon>Pleurodeles</taxon>
    </lineage>
</organism>
<keyword evidence="3" id="KW-1185">Reference proteome</keyword>
<reference evidence="2" key="1">
    <citation type="journal article" date="2022" name="bioRxiv">
        <title>Sequencing and chromosome-scale assembly of the giantPleurodeles waltlgenome.</title>
        <authorList>
            <person name="Brown T."/>
            <person name="Elewa A."/>
            <person name="Iarovenko S."/>
            <person name="Subramanian E."/>
            <person name="Araus A.J."/>
            <person name="Petzold A."/>
            <person name="Susuki M."/>
            <person name="Suzuki K.-i.T."/>
            <person name="Hayashi T."/>
            <person name="Toyoda A."/>
            <person name="Oliveira C."/>
            <person name="Osipova E."/>
            <person name="Leigh N.D."/>
            <person name="Simon A."/>
            <person name="Yun M.H."/>
        </authorList>
    </citation>
    <scope>NUCLEOTIDE SEQUENCE</scope>
    <source>
        <strain evidence="2">20211129_DDA</strain>
        <tissue evidence="2">Liver</tissue>
    </source>
</reference>
<name>A0AAV7KZX4_PLEWA</name>
<evidence type="ECO:0000256" key="1">
    <source>
        <dbReference type="SAM" id="MobiDB-lite"/>
    </source>
</evidence>
<evidence type="ECO:0000313" key="3">
    <source>
        <dbReference type="Proteomes" id="UP001066276"/>
    </source>
</evidence>
<feature type="compositionally biased region" description="Basic residues" evidence="1">
    <location>
        <begin position="44"/>
        <end position="60"/>
    </location>
</feature>
<accession>A0AAV7KZX4</accession>